<evidence type="ECO:0000313" key="1">
    <source>
        <dbReference type="EMBL" id="RHF51441.1"/>
    </source>
</evidence>
<proteinExistence type="predicted"/>
<comment type="caution">
    <text evidence="1">The sequence shown here is derived from an EMBL/GenBank/DDBJ whole genome shotgun (WGS) entry which is preliminary data.</text>
</comment>
<dbReference type="Pfam" id="PF09669">
    <property type="entry name" value="Phage_pRha"/>
    <property type="match status" value="1"/>
</dbReference>
<dbReference type="Proteomes" id="UP000283442">
    <property type="component" value="Unassembled WGS sequence"/>
</dbReference>
<organism evidence="1 2">
    <name type="scientific">Mitsuokella multacida</name>
    <dbReference type="NCBI Taxonomy" id="52226"/>
    <lineage>
        <taxon>Bacteria</taxon>
        <taxon>Bacillati</taxon>
        <taxon>Bacillota</taxon>
        <taxon>Negativicutes</taxon>
        <taxon>Selenomonadales</taxon>
        <taxon>Selenomonadaceae</taxon>
        <taxon>Mitsuokella</taxon>
    </lineage>
</organism>
<evidence type="ECO:0000313" key="2">
    <source>
        <dbReference type="Proteomes" id="UP000283442"/>
    </source>
</evidence>
<accession>A0A414NWC4</accession>
<dbReference type="AlphaFoldDB" id="A0A414NWC4"/>
<dbReference type="NCBIfam" id="TIGR02681">
    <property type="entry name" value="phage_pRha"/>
    <property type="match status" value="1"/>
</dbReference>
<dbReference type="EMBL" id="QRHE01000006">
    <property type="protein sequence ID" value="RHF51441.1"/>
    <property type="molecule type" value="Genomic_DNA"/>
</dbReference>
<reference evidence="1 2" key="1">
    <citation type="submission" date="2018-08" db="EMBL/GenBank/DDBJ databases">
        <title>A genome reference for cultivated species of the human gut microbiota.</title>
        <authorList>
            <person name="Zou Y."/>
            <person name="Xue W."/>
            <person name="Luo G."/>
        </authorList>
    </citation>
    <scope>NUCLEOTIDE SEQUENCE [LARGE SCALE GENOMIC DNA]</scope>
    <source>
        <strain evidence="1 2">AM25-21AC</strain>
    </source>
</reference>
<sequence>MGDLAKVPHVLDSREVAEMVGKRHANLIRDIENYIEVMGKNSKLSSSNFFIERTYKQAGNGKEVKRYDITKKGCEMVANKLTGEKGILFTAEYVERFNQMEQADAIPRVTPNPHYRTRMIGTAVRDVGKTAEALEKVFGCRHGMALATASSMVGEAYGIDMTPVQRLIPAEDNPGTLSPSQIAESLGLFNKQGNPDAQTVNRMLQSCGLQDKPRDTSGANLKNAKWFLTEEGKFYGEQKPMDNKRTGYRGYQICWNADVLSLLRKTMN</sequence>
<dbReference type="OrthoDB" id="9812611at2"/>
<dbReference type="RefSeq" id="WP_118176071.1">
    <property type="nucleotide sequence ID" value="NZ_JAQEAO010000001.1"/>
</dbReference>
<name>A0A414NWC4_9FIRM</name>
<gene>
    <name evidence="1" type="ORF">DW674_06655</name>
</gene>
<protein>
    <submittedName>
        <fullName evidence="1">Transcriptional regulator</fullName>
    </submittedName>
</protein>
<dbReference type="InterPro" id="IPR014054">
    <property type="entry name" value="Phage_regulatory_Rha"/>
</dbReference>